<name>A0ACC4CJC9_POPAL</name>
<dbReference type="EMBL" id="RCHU02000004">
    <property type="protein sequence ID" value="KAL3597712.1"/>
    <property type="molecule type" value="Genomic_DNA"/>
</dbReference>
<sequence length="229" mass="26513">MVEDGLLWQKGSDYRDWWKVREIFGLNTLVIYKHVGFELIVFGNLTTSIQLLFQFISEACFAKHKLICRLYNESASHMSYFPALLDFYFISLAAILNPRGDSDWIKQEQLFVRVAERRRPELDANEAQKSVLRFQKCELEKEEIRAILLSFAEPVLIVGLCGQRNNAAKDENLQTDHYLNVPRWMTKESMDSKSTTSDLRKEGGFSDALRNLAHLFHFPLDARSSVISD</sequence>
<keyword evidence="2" id="KW-1185">Reference proteome</keyword>
<comment type="caution">
    <text evidence="1">The sequence shown here is derived from an EMBL/GenBank/DDBJ whole genome shotgun (WGS) entry which is preliminary data.</text>
</comment>
<evidence type="ECO:0000313" key="1">
    <source>
        <dbReference type="EMBL" id="KAL3597712.1"/>
    </source>
</evidence>
<evidence type="ECO:0000313" key="2">
    <source>
        <dbReference type="Proteomes" id="UP000309997"/>
    </source>
</evidence>
<gene>
    <name evidence="1" type="ORF">D5086_009349</name>
</gene>
<organism evidence="1 2">
    <name type="scientific">Populus alba</name>
    <name type="common">White poplar</name>
    <dbReference type="NCBI Taxonomy" id="43335"/>
    <lineage>
        <taxon>Eukaryota</taxon>
        <taxon>Viridiplantae</taxon>
        <taxon>Streptophyta</taxon>
        <taxon>Embryophyta</taxon>
        <taxon>Tracheophyta</taxon>
        <taxon>Spermatophyta</taxon>
        <taxon>Magnoliopsida</taxon>
        <taxon>eudicotyledons</taxon>
        <taxon>Gunneridae</taxon>
        <taxon>Pentapetalae</taxon>
        <taxon>rosids</taxon>
        <taxon>fabids</taxon>
        <taxon>Malpighiales</taxon>
        <taxon>Salicaceae</taxon>
        <taxon>Saliceae</taxon>
        <taxon>Populus</taxon>
    </lineage>
</organism>
<proteinExistence type="predicted"/>
<accession>A0ACC4CJC9</accession>
<reference evidence="1 2" key="1">
    <citation type="journal article" date="2024" name="Plant Biotechnol. J.">
        <title>Genome and CRISPR/Cas9 system of a widespread forest tree (Populus alba) in the world.</title>
        <authorList>
            <person name="Liu Y.J."/>
            <person name="Jiang P.F."/>
            <person name="Han X.M."/>
            <person name="Li X.Y."/>
            <person name="Wang H.M."/>
            <person name="Wang Y.J."/>
            <person name="Wang X.X."/>
            <person name="Zeng Q.Y."/>
        </authorList>
    </citation>
    <scope>NUCLEOTIDE SEQUENCE [LARGE SCALE GENOMIC DNA]</scope>
    <source>
        <strain evidence="2">cv. PAL-ZL1</strain>
    </source>
</reference>
<protein>
    <submittedName>
        <fullName evidence="1">Uncharacterized protein</fullName>
    </submittedName>
</protein>
<dbReference type="Proteomes" id="UP000309997">
    <property type="component" value="Unassembled WGS sequence"/>
</dbReference>